<dbReference type="InterPro" id="IPR050272">
    <property type="entry name" value="Isochorismatase-like_hydrls"/>
</dbReference>
<dbReference type="EMBL" id="JBHUDD010000059">
    <property type="protein sequence ID" value="MFD1510177.1"/>
    <property type="molecule type" value="Genomic_DNA"/>
</dbReference>
<dbReference type="Gene3D" id="3.40.50.850">
    <property type="entry name" value="Isochorismatase-like"/>
    <property type="match status" value="1"/>
</dbReference>
<dbReference type="PANTHER" id="PTHR43540:SF1">
    <property type="entry name" value="ISOCHORISMATASE HYDROLASE"/>
    <property type="match status" value="1"/>
</dbReference>
<evidence type="ECO:0000313" key="4">
    <source>
        <dbReference type="Proteomes" id="UP001597186"/>
    </source>
</evidence>
<accession>A0ABW4EGE2</accession>
<evidence type="ECO:0000313" key="3">
    <source>
        <dbReference type="EMBL" id="MFD1510177.1"/>
    </source>
</evidence>
<organism evidence="3 4">
    <name type="scientific">Lacimonas salitolerans</name>
    <dbReference type="NCBI Taxonomy" id="1323750"/>
    <lineage>
        <taxon>Bacteria</taxon>
        <taxon>Pseudomonadati</taxon>
        <taxon>Pseudomonadota</taxon>
        <taxon>Alphaproteobacteria</taxon>
        <taxon>Rhodobacterales</taxon>
        <taxon>Paracoccaceae</taxon>
        <taxon>Lacimonas</taxon>
    </lineage>
</organism>
<protein>
    <submittedName>
        <fullName evidence="3">Cysteine hydrolase family protein</fullName>
        <ecNumber evidence="3">3.-.-.-</ecNumber>
    </submittedName>
</protein>
<evidence type="ECO:0000256" key="1">
    <source>
        <dbReference type="ARBA" id="ARBA00022801"/>
    </source>
</evidence>
<dbReference type="SUPFAM" id="SSF52499">
    <property type="entry name" value="Isochorismatase-like hydrolases"/>
    <property type="match status" value="1"/>
</dbReference>
<proteinExistence type="predicted"/>
<name>A0ABW4EGE2_9RHOB</name>
<sequence>MKNALILVDIQNDYFEGGKWPVARMAEAAENAALLLAAARDKGDMVVHVHHEMPEGGPFFVAGTPGAAISPVVAPQEGEAQVLKHKPNSFRDTGLETLLRDAGIGSVTICGAMSQMCIDATARAAADMGFAVTVVQDACGARATSFAGVDVPAEMVHATIMGALNGSYASVVGTQAHLAD</sequence>
<keyword evidence="1 3" id="KW-0378">Hydrolase</keyword>
<keyword evidence="4" id="KW-1185">Reference proteome</keyword>
<dbReference type="RefSeq" id="WP_379916087.1">
    <property type="nucleotide sequence ID" value="NZ_JBHUDD010000059.1"/>
</dbReference>
<comment type="caution">
    <text evidence="3">The sequence shown here is derived from an EMBL/GenBank/DDBJ whole genome shotgun (WGS) entry which is preliminary data.</text>
</comment>
<dbReference type="Pfam" id="PF00857">
    <property type="entry name" value="Isochorismatase"/>
    <property type="match status" value="1"/>
</dbReference>
<feature type="domain" description="Isochorismatase-like" evidence="2">
    <location>
        <begin position="4"/>
        <end position="144"/>
    </location>
</feature>
<dbReference type="PANTHER" id="PTHR43540">
    <property type="entry name" value="PEROXYUREIDOACRYLATE/UREIDOACRYLATE AMIDOHYDROLASE-RELATED"/>
    <property type="match status" value="1"/>
</dbReference>
<dbReference type="InterPro" id="IPR036380">
    <property type="entry name" value="Isochorismatase-like_sf"/>
</dbReference>
<reference evidence="4" key="1">
    <citation type="journal article" date="2019" name="Int. J. Syst. Evol. Microbiol.">
        <title>The Global Catalogue of Microorganisms (GCM) 10K type strain sequencing project: providing services to taxonomists for standard genome sequencing and annotation.</title>
        <authorList>
            <consortium name="The Broad Institute Genomics Platform"/>
            <consortium name="The Broad Institute Genome Sequencing Center for Infectious Disease"/>
            <person name="Wu L."/>
            <person name="Ma J."/>
        </authorList>
    </citation>
    <scope>NUCLEOTIDE SEQUENCE [LARGE SCALE GENOMIC DNA]</scope>
    <source>
        <strain evidence="4">CGMCC 1.12477</strain>
    </source>
</reference>
<dbReference type="CDD" id="cd01014">
    <property type="entry name" value="nicotinamidase_related"/>
    <property type="match status" value="1"/>
</dbReference>
<dbReference type="Proteomes" id="UP001597186">
    <property type="component" value="Unassembled WGS sequence"/>
</dbReference>
<dbReference type="EC" id="3.-.-.-" evidence="3"/>
<dbReference type="InterPro" id="IPR000868">
    <property type="entry name" value="Isochorismatase-like_dom"/>
</dbReference>
<evidence type="ECO:0000259" key="2">
    <source>
        <dbReference type="Pfam" id="PF00857"/>
    </source>
</evidence>
<dbReference type="GO" id="GO:0016787">
    <property type="term" value="F:hydrolase activity"/>
    <property type="evidence" value="ECO:0007669"/>
    <property type="project" value="UniProtKB-KW"/>
</dbReference>
<gene>
    <name evidence="3" type="ORF">ACFTOW_12270</name>
</gene>